<sequence>MALTFVVVIPVMGVMYMDLNNARIAVEMEIKAMRELRKKMIADYMRGEP</sequence>
<evidence type="ECO:0000313" key="1">
    <source>
        <dbReference type="EMBL" id="CAB4158716.1"/>
    </source>
</evidence>
<reference evidence="1" key="1">
    <citation type="submission" date="2020-04" db="EMBL/GenBank/DDBJ databases">
        <authorList>
            <person name="Chiriac C."/>
            <person name="Salcher M."/>
            <person name="Ghai R."/>
            <person name="Kavagutti S V."/>
        </authorList>
    </citation>
    <scope>NUCLEOTIDE SEQUENCE</scope>
</reference>
<accession>A0A6J5NLW6</accession>
<gene>
    <name evidence="1" type="ORF">UFOVP713_19</name>
</gene>
<organism evidence="1">
    <name type="scientific">uncultured Caudovirales phage</name>
    <dbReference type="NCBI Taxonomy" id="2100421"/>
    <lineage>
        <taxon>Viruses</taxon>
        <taxon>Duplodnaviria</taxon>
        <taxon>Heunggongvirae</taxon>
        <taxon>Uroviricota</taxon>
        <taxon>Caudoviricetes</taxon>
        <taxon>Peduoviridae</taxon>
        <taxon>Maltschvirus</taxon>
        <taxon>Maltschvirus maltsch</taxon>
    </lineage>
</organism>
<dbReference type="EMBL" id="LR796676">
    <property type="protein sequence ID" value="CAB4158716.1"/>
    <property type="molecule type" value="Genomic_DNA"/>
</dbReference>
<name>A0A6J5NLW6_9CAUD</name>
<proteinExistence type="predicted"/>
<protein>
    <submittedName>
        <fullName evidence="1">Uncharacterized protein</fullName>
    </submittedName>
</protein>